<name>A0ABQ5Z3D2_9SPHN</name>
<evidence type="ECO:0000313" key="2">
    <source>
        <dbReference type="Proteomes" id="UP001156703"/>
    </source>
</evidence>
<organism evidence="1 2">
    <name type="scientific">Sphingomonas astaxanthinifaciens DSM 22298</name>
    <dbReference type="NCBI Taxonomy" id="1123267"/>
    <lineage>
        <taxon>Bacteria</taxon>
        <taxon>Pseudomonadati</taxon>
        <taxon>Pseudomonadota</taxon>
        <taxon>Alphaproteobacteria</taxon>
        <taxon>Sphingomonadales</taxon>
        <taxon>Sphingomonadaceae</taxon>
        <taxon>Sphingomonas</taxon>
    </lineage>
</organism>
<dbReference type="EMBL" id="BSOO01000006">
    <property type="protein sequence ID" value="GLR47243.1"/>
    <property type="molecule type" value="Genomic_DNA"/>
</dbReference>
<dbReference type="Proteomes" id="UP001156703">
    <property type="component" value="Unassembled WGS sequence"/>
</dbReference>
<comment type="caution">
    <text evidence="1">The sequence shown here is derived from an EMBL/GenBank/DDBJ whole genome shotgun (WGS) entry which is preliminary data.</text>
</comment>
<gene>
    <name evidence="1" type="ORF">GCM10007925_09540</name>
</gene>
<proteinExistence type="predicted"/>
<sequence>MGAISPESARLEPFIYPLIEKVVRLPGYSDHWVEHVPRYTFVVAFTRPPSLAEIQRLAPPEIRDRIAVRTAKRSQEEIGRARDLITERLRAARIGSWSSGYNPVSQCFEIGVESAARIEQVRALLPADVLVDADFRVQGPLRTF</sequence>
<protein>
    <submittedName>
        <fullName evidence="1">Uncharacterized protein</fullName>
    </submittedName>
</protein>
<reference evidence="2" key="1">
    <citation type="journal article" date="2019" name="Int. J. Syst. Evol. Microbiol.">
        <title>The Global Catalogue of Microorganisms (GCM) 10K type strain sequencing project: providing services to taxonomists for standard genome sequencing and annotation.</title>
        <authorList>
            <consortium name="The Broad Institute Genomics Platform"/>
            <consortium name="The Broad Institute Genome Sequencing Center for Infectious Disease"/>
            <person name="Wu L."/>
            <person name="Ma J."/>
        </authorList>
    </citation>
    <scope>NUCLEOTIDE SEQUENCE [LARGE SCALE GENOMIC DNA]</scope>
    <source>
        <strain evidence="2">NBRC 102146</strain>
    </source>
</reference>
<keyword evidence="2" id="KW-1185">Reference proteome</keyword>
<accession>A0ABQ5Z3D2</accession>
<evidence type="ECO:0000313" key="1">
    <source>
        <dbReference type="EMBL" id="GLR47243.1"/>
    </source>
</evidence>